<dbReference type="Gene3D" id="3.40.140.80">
    <property type="match status" value="1"/>
</dbReference>
<feature type="domain" description="LpxI C-terminal" evidence="1">
    <location>
        <begin position="135"/>
        <end position="264"/>
    </location>
</feature>
<dbReference type="AlphaFoldDB" id="A0A1H0DAT8"/>
<dbReference type="EMBL" id="FNIN01000004">
    <property type="protein sequence ID" value="SDN67235.1"/>
    <property type="molecule type" value="Genomic_DNA"/>
</dbReference>
<evidence type="ECO:0000313" key="4">
    <source>
        <dbReference type="Proteomes" id="UP000199602"/>
    </source>
</evidence>
<dbReference type="InterPro" id="IPR010415">
    <property type="entry name" value="LpxI_C"/>
</dbReference>
<feature type="domain" description="LpxI N-terminal" evidence="2">
    <location>
        <begin position="4"/>
        <end position="132"/>
    </location>
</feature>
<name>A0A1H0DAT8_9BACT</name>
<proteinExistence type="predicted"/>
<dbReference type="InterPro" id="IPR053174">
    <property type="entry name" value="LpxI"/>
</dbReference>
<reference evidence="3 4" key="1">
    <citation type="submission" date="2016-10" db="EMBL/GenBank/DDBJ databases">
        <authorList>
            <person name="de Groot N.N."/>
        </authorList>
    </citation>
    <scope>NUCLEOTIDE SEQUENCE [LARGE SCALE GENOMIC DNA]</scope>
    <source>
        <strain evidence="3 4">DSM 15269</strain>
    </source>
</reference>
<evidence type="ECO:0000259" key="2">
    <source>
        <dbReference type="Pfam" id="PF17930"/>
    </source>
</evidence>
<dbReference type="Pfam" id="PF06230">
    <property type="entry name" value="LpxI_C"/>
    <property type="match status" value="1"/>
</dbReference>
<dbReference type="PANTHER" id="PTHR39962">
    <property type="entry name" value="BLL4848 PROTEIN"/>
    <property type="match status" value="1"/>
</dbReference>
<evidence type="ECO:0008006" key="5">
    <source>
        <dbReference type="Google" id="ProtNLM"/>
    </source>
</evidence>
<dbReference type="Pfam" id="PF17930">
    <property type="entry name" value="LpxI_N"/>
    <property type="match status" value="1"/>
</dbReference>
<accession>A0A1H0DAT8</accession>
<organism evidence="3 4">
    <name type="scientific">Desulfonauticus submarinus</name>
    <dbReference type="NCBI Taxonomy" id="206665"/>
    <lineage>
        <taxon>Bacteria</taxon>
        <taxon>Pseudomonadati</taxon>
        <taxon>Thermodesulfobacteriota</taxon>
        <taxon>Desulfovibrionia</taxon>
        <taxon>Desulfovibrionales</taxon>
        <taxon>Desulfonauticaceae</taxon>
        <taxon>Desulfonauticus</taxon>
    </lineage>
</organism>
<dbReference type="STRING" id="206665.SAMN04488516_10499"/>
<evidence type="ECO:0000259" key="1">
    <source>
        <dbReference type="Pfam" id="PF06230"/>
    </source>
</evidence>
<evidence type="ECO:0000313" key="3">
    <source>
        <dbReference type="EMBL" id="SDN67235.1"/>
    </source>
</evidence>
<gene>
    <name evidence="3" type="ORF">SAMN04488516_10499</name>
</gene>
<protein>
    <recommendedName>
        <fullName evidence="5">UDP-2,3-diacylglucosamine pyrophosphatase LpxI</fullName>
    </recommendedName>
</protein>
<dbReference type="Gene3D" id="3.40.50.20">
    <property type="match status" value="1"/>
</dbReference>
<dbReference type="Proteomes" id="UP000199602">
    <property type="component" value="Unassembled WGS sequence"/>
</dbReference>
<dbReference type="InterPro" id="IPR041255">
    <property type="entry name" value="LpxI_N"/>
</dbReference>
<dbReference type="RefSeq" id="WP_092064868.1">
    <property type="nucleotide sequence ID" value="NZ_FNIN01000004.1"/>
</dbReference>
<dbReference type="OrthoDB" id="9789836at2"/>
<dbReference type="PANTHER" id="PTHR39962:SF1">
    <property type="entry name" value="LPXI FAMILY PROTEIN"/>
    <property type="match status" value="1"/>
</dbReference>
<keyword evidence="4" id="KW-1185">Reference proteome</keyword>
<dbReference type="InterPro" id="IPR043167">
    <property type="entry name" value="LpxI_C_sf"/>
</dbReference>
<sequence>MRKKLGLIAGGGQFPLKVCDSALKQGYLTVGVGFKDYTDPLLASRVDEFLWVNLGQLGKVIKFLKKNHVQEVIFAGPISKPKALNLRPDFRAAKVLFKLKSLNDGAIFKALIAEFESEGFRVVGPQQFVPDLIAPSGILSFRKPSSIELESFKFGWPILKKIGNLDIGQCLVVKEKIVIAVEGIEGTNATIKRAGELGGKGCVVLKAFKPGQDERIDMPALGLETIKTMIEAKATALFFEAKYSLFFDLDKSLKLANEHGLTIVGIKEGKI</sequence>